<comment type="pathway">
    <text evidence="3 16">Protein modification; protein glycosylation.</text>
</comment>
<evidence type="ECO:0000256" key="10">
    <source>
        <dbReference type="ARBA" id="ARBA00022968"/>
    </source>
</evidence>
<dbReference type="Pfam" id="PF00652">
    <property type="entry name" value="Ricin_B_lectin"/>
    <property type="match status" value="1"/>
</dbReference>
<evidence type="ECO:0000259" key="17">
    <source>
        <dbReference type="SMART" id="SM00458"/>
    </source>
</evidence>
<dbReference type="SUPFAM" id="SSF53448">
    <property type="entry name" value="Nucleotide-diphospho-sugar transferases"/>
    <property type="match status" value="1"/>
</dbReference>
<keyword evidence="8" id="KW-0479">Metal-binding</keyword>
<dbReference type="InterPro" id="IPR035992">
    <property type="entry name" value="Ricin_B-like_lectins"/>
</dbReference>
<dbReference type="GO" id="GO:0000139">
    <property type="term" value="C:Golgi membrane"/>
    <property type="evidence" value="ECO:0007669"/>
    <property type="project" value="UniProtKB-SubCell"/>
</dbReference>
<keyword evidence="10" id="KW-0735">Signal-anchor</keyword>
<dbReference type="OMA" id="QEWAFSK"/>
<evidence type="ECO:0000256" key="16">
    <source>
        <dbReference type="RuleBase" id="RU361242"/>
    </source>
</evidence>
<keyword evidence="9 16" id="KW-0430">Lectin</keyword>
<dbReference type="EC" id="2.4.1.-" evidence="16"/>
<protein>
    <recommendedName>
        <fullName evidence="16">Polypeptide N-acetylgalactosaminyltransferase</fullName>
        <ecNumber evidence="16">2.4.1.-</ecNumber>
    </recommendedName>
    <alternativeName>
        <fullName evidence="16">Protein-UDP acetylgalactosaminyltransferase</fullName>
    </alternativeName>
</protein>
<feature type="domain" description="Ricin B lectin" evidence="17">
    <location>
        <begin position="438"/>
        <end position="554"/>
    </location>
</feature>
<sequence length="555" mass="62452">WPKSTVCRESVCFGVVLGGCNCPIGCLRRWSRARSSGGKLRRPRGRLLAVGVLWTAATLSIYLVASLHRDATGSVVHDEWTSRYIGKRPPGPDPYAAHKFNQAASDEAAIGRPIPDTRHPHCLALHNSYDTAHLPQTSVIIAFHNEARSALLRTVVSVLRRSPAHLLKEIILVDDASDDPEDGLEIQQRFDKVSVIRNHQREGLVRSRVLGAERASAPVLTFLDSHCECNSGWLEPLLSRIREDPTRVACPVIDVLSMETFAYFPASSDLRGGFDWNLVFKWEFLTRKPDSPTDSILTPAMAGGLFAITRSEFRRLGTYDTQMDVWGAENLEMSFRVWQCGGTIEIVPCSRVGHVFRKQHPYTFPGGSGKVFARNTRRAAEVWMDEYKRHYYEQVPAAKGVPYGDISARLKLREQLRCNNFAWYLKNVYPELKLPENVHGYIKQGNRCLDTLGSVSDDASVHLYPCHYQGGNQDFRITKHNQIMVHDWCLSVDNSSVGQLVLLRSCRGDESQKWMREGGKIRHGAYTELCLTNNNMSAVADRCAGLDSQIWLTKD</sequence>
<evidence type="ECO:0000256" key="7">
    <source>
        <dbReference type="ARBA" id="ARBA00022692"/>
    </source>
</evidence>
<dbReference type="Proteomes" id="UP000594260">
    <property type="component" value="Unplaced"/>
</dbReference>
<dbReference type="GO" id="GO:0030246">
    <property type="term" value="F:carbohydrate binding"/>
    <property type="evidence" value="ECO:0007669"/>
    <property type="project" value="UniProtKB-KW"/>
</dbReference>
<dbReference type="FunCoup" id="A0A7M7IY97">
    <property type="interactions" value="359"/>
</dbReference>
<dbReference type="InParanoid" id="A0A7M7IY97"/>
<evidence type="ECO:0000256" key="5">
    <source>
        <dbReference type="ARBA" id="ARBA00022676"/>
    </source>
</evidence>
<evidence type="ECO:0000256" key="13">
    <source>
        <dbReference type="ARBA" id="ARBA00023136"/>
    </source>
</evidence>
<dbReference type="RefSeq" id="XP_022644260.1">
    <property type="nucleotide sequence ID" value="XM_022788525.1"/>
</dbReference>
<dbReference type="Gene3D" id="3.90.550.10">
    <property type="entry name" value="Spore Coat Polysaccharide Biosynthesis Protein SpsA, Chain A"/>
    <property type="match status" value="1"/>
</dbReference>
<dbReference type="SMART" id="SM00458">
    <property type="entry name" value="RICIN"/>
    <property type="match status" value="1"/>
</dbReference>
<keyword evidence="12 16" id="KW-0333">Golgi apparatus</keyword>
<evidence type="ECO:0000256" key="3">
    <source>
        <dbReference type="ARBA" id="ARBA00004922"/>
    </source>
</evidence>
<evidence type="ECO:0000256" key="11">
    <source>
        <dbReference type="ARBA" id="ARBA00022989"/>
    </source>
</evidence>
<keyword evidence="5 16" id="KW-0328">Glycosyltransferase</keyword>
<feature type="transmembrane region" description="Helical" evidence="16">
    <location>
        <begin position="47"/>
        <end position="65"/>
    </location>
</feature>
<reference evidence="18" key="1">
    <citation type="submission" date="2021-01" db="UniProtKB">
        <authorList>
            <consortium name="EnsemblMetazoa"/>
        </authorList>
    </citation>
    <scope>IDENTIFICATION</scope>
</reference>
<dbReference type="OrthoDB" id="429263at2759"/>
<name>A0A7M7IY97_VARDE</name>
<dbReference type="InterPro" id="IPR001173">
    <property type="entry name" value="Glyco_trans_2-like"/>
</dbReference>
<keyword evidence="13 16" id="KW-0472">Membrane</keyword>
<evidence type="ECO:0000256" key="8">
    <source>
        <dbReference type="ARBA" id="ARBA00022723"/>
    </source>
</evidence>
<dbReference type="PANTHER" id="PTHR11675">
    <property type="entry name" value="N-ACETYLGALACTOSAMINYLTRANSFERASE"/>
    <property type="match status" value="1"/>
</dbReference>
<keyword evidence="7 16" id="KW-0812">Transmembrane</keyword>
<dbReference type="GeneID" id="111243263"/>
<evidence type="ECO:0000256" key="1">
    <source>
        <dbReference type="ARBA" id="ARBA00001936"/>
    </source>
</evidence>
<dbReference type="GO" id="GO:0046872">
    <property type="term" value="F:metal ion binding"/>
    <property type="evidence" value="ECO:0007669"/>
    <property type="project" value="UniProtKB-KW"/>
</dbReference>
<dbReference type="InterPro" id="IPR000772">
    <property type="entry name" value="Ricin_B_lectin"/>
</dbReference>
<evidence type="ECO:0000256" key="4">
    <source>
        <dbReference type="ARBA" id="ARBA00005680"/>
    </source>
</evidence>
<keyword evidence="11 16" id="KW-1133">Transmembrane helix</keyword>
<organism evidence="18 19">
    <name type="scientific">Varroa destructor</name>
    <name type="common">Honeybee mite</name>
    <dbReference type="NCBI Taxonomy" id="109461"/>
    <lineage>
        <taxon>Eukaryota</taxon>
        <taxon>Metazoa</taxon>
        <taxon>Ecdysozoa</taxon>
        <taxon>Arthropoda</taxon>
        <taxon>Chelicerata</taxon>
        <taxon>Arachnida</taxon>
        <taxon>Acari</taxon>
        <taxon>Parasitiformes</taxon>
        <taxon>Mesostigmata</taxon>
        <taxon>Gamasina</taxon>
        <taxon>Dermanyssoidea</taxon>
        <taxon>Varroidae</taxon>
        <taxon>Varroa</taxon>
    </lineage>
</organism>
<comment type="cofactor">
    <cofactor evidence="1 16">
        <name>Mn(2+)</name>
        <dbReference type="ChEBI" id="CHEBI:29035"/>
    </cofactor>
</comment>
<evidence type="ECO:0000256" key="15">
    <source>
        <dbReference type="ARBA" id="ARBA00023211"/>
    </source>
</evidence>
<dbReference type="Pfam" id="PF00535">
    <property type="entry name" value="Glycos_transf_2"/>
    <property type="match status" value="1"/>
</dbReference>
<keyword evidence="15 16" id="KW-0464">Manganese</keyword>
<dbReference type="AlphaFoldDB" id="A0A7M7IY97"/>
<evidence type="ECO:0000256" key="6">
    <source>
        <dbReference type="ARBA" id="ARBA00022679"/>
    </source>
</evidence>
<keyword evidence="14 16" id="KW-1015">Disulfide bond</keyword>
<evidence type="ECO:0000313" key="18">
    <source>
        <dbReference type="EnsemblMetazoa" id="XP_022644260"/>
    </source>
</evidence>
<dbReference type="UniPathway" id="UPA00378"/>
<dbReference type="CDD" id="cd23434">
    <property type="entry name" value="beta-trefoil_Ricin_GALNT2"/>
    <property type="match status" value="1"/>
</dbReference>
<dbReference type="FunFam" id="3.90.550.10:FF:000021">
    <property type="entry name" value="Polypeptide N-acetylgalactosaminyltransferase"/>
    <property type="match status" value="1"/>
</dbReference>
<dbReference type="KEGG" id="vde:111243263"/>
<dbReference type="EnsemblMetazoa" id="XM_022788525">
    <property type="protein sequence ID" value="XP_022644260"/>
    <property type="gene ID" value="LOC111243263"/>
</dbReference>
<accession>A0A7M7IY97</accession>
<evidence type="ECO:0000256" key="9">
    <source>
        <dbReference type="ARBA" id="ARBA00022734"/>
    </source>
</evidence>
<evidence type="ECO:0000256" key="14">
    <source>
        <dbReference type="ARBA" id="ARBA00023157"/>
    </source>
</evidence>
<evidence type="ECO:0000256" key="2">
    <source>
        <dbReference type="ARBA" id="ARBA00004323"/>
    </source>
</evidence>
<dbReference type="SUPFAM" id="SSF50370">
    <property type="entry name" value="Ricin B-like lectins"/>
    <property type="match status" value="1"/>
</dbReference>
<dbReference type="InterPro" id="IPR029044">
    <property type="entry name" value="Nucleotide-diphossugar_trans"/>
</dbReference>
<dbReference type="CDD" id="cd02510">
    <property type="entry name" value="pp-GalNAc-T"/>
    <property type="match status" value="1"/>
</dbReference>
<keyword evidence="19" id="KW-1185">Reference proteome</keyword>
<keyword evidence="6 16" id="KW-0808">Transferase</keyword>
<evidence type="ECO:0000313" key="19">
    <source>
        <dbReference type="Proteomes" id="UP000594260"/>
    </source>
</evidence>
<dbReference type="PANTHER" id="PTHR11675:SF119">
    <property type="entry name" value="POLYPEPTIDE N-ACETYLGALACTOSAMINYLTRANSFERASE 2"/>
    <property type="match status" value="1"/>
</dbReference>
<dbReference type="InterPro" id="IPR045885">
    <property type="entry name" value="GalNAc-T"/>
</dbReference>
<dbReference type="GO" id="GO:0006493">
    <property type="term" value="P:protein O-linked glycosylation"/>
    <property type="evidence" value="ECO:0007669"/>
    <property type="project" value="TreeGrafter"/>
</dbReference>
<dbReference type="PROSITE" id="PS50231">
    <property type="entry name" value="RICIN_B_LECTIN"/>
    <property type="match status" value="1"/>
</dbReference>
<dbReference type="GO" id="GO:0004653">
    <property type="term" value="F:polypeptide N-acetylgalactosaminyltransferase activity"/>
    <property type="evidence" value="ECO:0007669"/>
    <property type="project" value="UniProtKB-ARBA"/>
</dbReference>
<proteinExistence type="inferred from homology"/>
<comment type="similarity">
    <text evidence="4 16">Belongs to the glycosyltransferase 2 family. GalNAc-T subfamily.</text>
</comment>
<comment type="subcellular location">
    <subcellularLocation>
        <location evidence="2 16">Golgi apparatus membrane</location>
        <topology evidence="2 16">Single-pass type II membrane protein</topology>
    </subcellularLocation>
</comment>
<dbReference type="Gene3D" id="2.80.10.50">
    <property type="match status" value="1"/>
</dbReference>
<evidence type="ECO:0000256" key="12">
    <source>
        <dbReference type="ARBA" id="ARBA00023034"/>
    </source>
</evidence>